<feature type="domain" description="Tr-type G" evidence="9">
    <location>
        <begin position="23"/>
        <end position="290"/>
    </location>
</feature>
<organism evidence="10">
    <name type="scientific">uncultured Acidimicrobiales bacterium</name>
    <dbReference type="NCBI Taxonomy" id="310071"/>
    <lineage>
        <taxon>Bacteria</taxon>
        <taxon>Bacillati</taxon>
        <taxon>Actinomycetota</taxon>
        <taxon>Acidimicrobiia</taxon>
        <taxon>Acidimicrobiales</taxon>
        <taxon>environmental samples</taxon>
    </lineage>
</organism>
<dbReference type="GO" id="GO:0016150">
    <property type="term" value="F:translation release factor activity, codon nonspecific"/>
    <property type="evidence" value="ECO:0007669"/>
    <property type="project" value="TreeGrafter"/>
</dbReference>
<dbReference type="FunFam" id="3.40.50.300:FF:000542">
    <property type="entry name" value="Peptide chain release factor 3"/>
    <property type="match status" value="1"/>
</dbReference>
<evidence type="ECO:0000256" key="4">
    <source>
        <dbReference type="ARBA" id="ARBA00022741"/>
    </source>
</evidence>
<evidence type="ECO:0000256" key="7">
    <source>
        <dbReference type="HAMAP-Rule" id="MF_00072"/>
    </source>
</evidence>
<dbReference type="GO" id="GO:0016149">
    <property type="term" value="F:translation release factor activity, codon specific"/>
    <property type="evidence" value="ECO:0007669"/>
    <property type="project" value="UniProtKB-UniRule"/>
</dbReference>
<dbReference type="SUPFAM" id="SSF54980">
    <property type="entry name" value="EF-G C-terminal domain-like"/>
    <property type="match status" value="1"/>
</dbReference>
<evidence type="ECO:0000256" key="1">
    <source>
        <dbReference type="ARBA" id="ARBA00004496"/>
    </source>
</evidence>
<dbReference type="InterPro" id="IPR009000">
    <property type="entry name" value="Transl_B-barrel_sf"/>
</dbReference>
<evidence type="ECO:0000259" key="9">
    <source>
        <dbReference type="PROSITE" id="PS51722"/>
    </source>
</evidence>
<dbReference type="InterPro" id="IPR038467">
    <property type="entry name" value="RF3_dom_3_sf"/>
</dbReference>
<dbReference type="GO" id="GO:0005525">
    <property type="term" value="F:GTP binding"/>
    <property type="evidence" value="ECO:0007669"/>
    <property type="project" value="UniProtKB-UniRule"/>
</dbReference>
<keyword evidence="3 7" id="KW-0963">Cytoplasm</keyword>
<dbReference type="Gene3D" id="3.40.50.300">
    <property type="entry name" value="P-loop containing nucleotide triphosphate hydrolases"/>
    <property type="match status" value="1"/>
</dbReference>
<dbReference type="Gene3D" id="2.40.30.10">
    <property type="entry name" value="Translation factors"/>
    <property type="match status" value="1"/>
</dbReference>
<dbReference type="PANTHER" id="PTHR43556">
    <property type="entry name" value="PEPTIDE CHAIN RELEASE FACTOR RF3"/>
    <property type="match status" value="1"/>
</dbReference>
<evidence type="ECO:0000256" key="6">
    <source>
        <dbReference type="ARBA" id="ARBA00023134"/>
    </source>
</evidence>
<dbReference type="EMBL" id="CADCSZ010000028">
    <property type="protein sequence ID" value="CAA9216075.1"/>
    <property type="molecule type" value="Genomic_DNA"/>
</dbReference>
<evidence type="ECO:0000256" key="5">
    <source>
        <dbReference type="ARBA" id="ARBA00022917"/>
    </source>
</evidence>
<feature type="binding site" evidence="7">
    <location>
        <begin position="100"/>
        <end position="104"/>
    </location>
    <ligand>
        <name>GTP</name>
        <dbReference type="ChEBI" id="CHEBI:37565"/>
    </ligand>
</feature>
<comment type="subcellular location">
    <subcellularLocation>
        <location evidence="1 7">Cytoplasm</location>
    </subcellularLocation>
</comment>
<dbReference type="Pfam" id="PF00009">
    <property type="entry name" value="GTP_EFTU"/>
    <property type="match status" value="1"/>
</dbReference>
<dbReference type="PROSITE" id="PS51722">
    <property type="entry name" value="G_TR_2"/>
    <property type="match status" value="1"/>
</dbReference>
<dbReference type="PRINTS" id="PR00315">
    <property type="entry name" value="ELONGATNFCT"/>
</dbReference>
<dbReference type="InterPro" id="IPR035647">
    <property type="entry name" value="EFG_III/V"/>
</dbReference>
<dbReference type="InterPro" id="IPR005225">
    <property type="entry name" value="Small_GTP-bd"/>
</dbReference>
<dbReference type="Gene3D" id="3.30.70.3280">
    <property type="entry name" value="Peptide chain release factor 3, domain III"/>
    <property type="match status" value="1"/>
</dbReference>
<comment type="similarity">
    <text evidence="2 7">Belongs to the TRAFAC class translation factor GTPase superfamily. Classic translation factor GTPase family. PrfC subfamily.</text>
</comment>
<accession>A0A6J4HAM4</accession>
<protein>
    <recommendedName>
        <fullName evidence="7 8">Peptide chain release factor 3</fullName>
        <shortName evidence="7">RF-3</shortName>
    </recommendedName>
</protein>
<dbReference type="NCBIfam" id="TIGR00231">
    <property type="entry name" value="small_GTP"/>
    <property type="match status" value="1"/>
</dbReference>
<dbReference type="InterPro" id="IPR032090">
    <property type="entry name" value="RF3_C"/>
</dbReference>
<dbReference type="InterPro" id="IPR031157">
    <property type="entry name" value="G_TR_CS"/>
</dbReference>
<evidence type="ECO:0000256" key="2">
    <source>
        <dbReference type="ARBA" id="ARBA00009978"/>
    </source>
</evidence>
<gene>
    <name evidence="7" type="primary">prfC</name>
    <name evidence="10" type="ORF">AVDCRST_MAG76-426</name>
</gene>
<dbReference type="Pfam" id="PF16658">
    <property type="entry name" value="RF3_C"/>
    <property type="match status" value="1"/>
</dbReference>
<name>A0A6J4HAM4_9ACTN</name>
<keyword evidence="4 7" id="KW-0547">Nucleotide-binding</keyword>
<dbReference type="GO" id="GO:0005829">
    <property type="term" value="C:cytosol"/>
    <property type="evidence" value="ECO:0007669"/>
    <property type="project" value="TreeGrafter"/>
</dbReference>
<evidence type="ECO:0000256" key="3">
    <source>
        <dbReference type="ARBA" id="ARBA00022490"/>
    </source>
</evidence>
<dbReference type="InterPro" id="IPR027417">
    <property type="entry name" value="P-loop_NTPase"/>
</dbReference>
<feature type="binding site" evidence="7">
    <location>
        <begin position="154"/>
        <end position="157"/>
    </location>
    <ligand>
        <name>GTP</name>
        <dbReference type="ChEBI" id="CHEBI:37565"/>
    </ligand>
</feature>
<reference evidence="10" key="1">
    <citation type="submission" date="2020-02" db="EMBL/GenBank/DDBJ databases">
        <authorList>
            <person name="Meier V. D."/>
        </authorList>
    </citation>
    <scope>NUCLEOTIDE SEQUENCE</scope>
    <source>
        <strain evidence="10">AVDCRST_MAG76</strain>
    </source>
</reference>
<dbReference type="GO" id="GO:0003924">
    <property type="term" value="F:GTPase activity"/>
    <property type="evidence" value="ECO:0007669"/>
    <property type="project" value="InterPro"/>
</dbReference>
<dbReference type="SUPFAM" id="SSF52540">
    <property type="entry name" value="P-loop containing nucleoside triphosphate hydrolases"/>
    <property type="match status" value="1"/>
</dbReference>
<dbReference type="InterPro" id="IPR004548">
    <property type="entry name" value="PrfC"/>
</dbReference>
<dbReference type="NCBIfam" id="NF001964">
    <property type="entry name" value="PRK00741.1"/>
    <property type="match status" value="1"/>
</dbReference>
<feature type="binding site" evidence="7">
    <location>
        <begin position="32"/>
        <end position="39"/>
    </location>
    <ligand>
        <name>GTP</name>
        <dbReference type="ChEBI" id="CHEBI:37565"/>
    </ligand>
</feature>
<dbReference type="SUPFAM" id="SSF50447">
    <property type="entry name" value="Translation proteins"/>
    <property type="match status" value="1"/>
</dbReference>
<dbReference type="GO" id="GO:0006449">
    <property type="term" value="P:regulation of translational termination"/>
    <property type="evidence" value="ECO:0007669"/>
    <property type="project" value="UniProtKB-UniRule"/>
</dbReference>
<evidence type="ECO:0000256" key="8">
    <source>
        <dbReference type="NCBIfam" id="TIGR00503"/>
    </source>
</evidence>
<keyword evidence="5 7" id="KW-0648">Protein biosynthesis</keyword>
<dbReference type="HAMAP" id="MF_00072">
    <property type="entry name" value="Rel_fac_3"/>
    <property type="match status" value="1"/>
</dbReference>
<dbReference type="InterPro" id="IPR053905">
    <property type="entry name" value="EF-G-like_DII"/>
</dbReference>
<dbReference type="InterPro" id="IPR000795">
    <property type="entry name" value="T_Tr_GTP-bd_dom"/>
</dbReference>
<dbReference type="Pfam" id="PF22042">
    <property type="entry name" value="EF-G_D2"/>
    <property type="match status" value="1"/>
</dbReference>
<keyword evidence="6 7" id="KW-0342">GTP-binding</keyword>
<dbReference type="NCBIfam" id="TIGR00503">
    <property type="entry name" value="prfC"/>
    <property type="match status" value="1"/>
</dbReference>
<dbReference type="PANTHER" id="PTHR43556:SF2">
    <property type="entry name" value="PEPTIDE CHAIN RELEASE FACTOR RF3"/>
    <property type="match status" value="1"/>
</dbReference>
<proteinExistence type="inferred from homology"/>
<dbReference type="PROSITE" id="PS00301">
    <property type="entry name" value="G_TR_1"/>
    <property type="match status" value="1"/>
</dbReference>
<sequence length="537" mass="58368">MDREQTTASGGSEATGTVASEAARRRTFAIISHPDAGKTTLTEKFLLYAGAIVEAGQVRSRGARRRATSDYLAMEQQRGISITSTVLQFSYRGVVCNLLDTPGHRDFSEDTYRVLSAADAAVMVLDTAKGIEPQTRKLFEVARARHLPVLTFLNKFDRPGREVLELLDEIEEQIGLRPTPVTWPVGVAGDLQGVVDRRSGDLIRFLRTTGGATEAPEEVVAPERAAEVGPAWDRAQEELGLLEAVGADLDVPSFLAGTTTPLFVGSALTNFGVRLLLDGLIDLAPGATPRLDADGELRPVEAPFAGQVFKVQANMDRAHRDRVAFVRVSSGRFRRGATLVHEPSGKRVTTKHAATVFGAERETVEEAFPGDVVALVNATGLRVGDTLHEGKPVRFPPIPAFAPETFATVRVSDTARSKQFGRGLLQLDEEGVVQVLRDPDGLDPTILVAAVGPLQFEVFRHRMDEEFGAPVEMLPTPHVLARRTDKDSLVELRRQHGVRVLTRADGTLLALFESPYNLVRLERDKPGLTLDAIIATS</sequence>
<dbReference type="AlphaFoldDB" id="A0A6J4HAM4"/>
<evidence type="ECO:0000313" key="10">
    <source>
        <dbReference type="EMBL" id="CAA9216075.1"/>
    </source>
</evidence>
<comment type="function">
    <text evidence="7">Increases the formation of ribosomal termination complexes and stimulates activities of RF-1 and RF-2. It binds guanine nucleotides and has strong preference for UGA stop codons. It may interact directly with the ribosome. The stimulation of RF-1 and RF-2 is significantly reduced by GTP and GDP, but not by GMP.</text>
</comment>